<feature type="domain" description="Aminotransferase-like plant mobile" evidence="2">
    <location>
        <begin position="380"/>
        <end position="497"/>
    </location>
</feature>
<dbReference type="PANTHER" id="PTHR31973:SF195">
    <property type="entry name" value="MUDR FAMILY TRANSPOSASE"/>
    <property type="match status" value="1"/>
</dbReference>
<evidence type="ECO:0000256" key="1">
    <source>
        <dbReference type="SAM" id="MobiDB-lite"/>
    </source>
</evidence>
<reference evidence="3" key="1">
    <citation type="journal article" date="2007" name="PLoS ONE">
        <title>The first genome sequence of an elite grapevine cultivar (Pinot noir Vitis vinifera L.): coping with a highly heterozygous genome.</title>
        <authorList>
            <person name="Velasco R."/>
            <person name="Zharkikh A."/>
            <person name="Troggio M."/>
            <person name="Cartwright D.A."/>
            <person name="Cestaro A."/>
            <person name="Pruss D."/>
            <person name="Pindo M."/>
            <person name="FitzGerald L.M."/>
            <person name="Vezzulli S."/>
            <person name="Reid J."/>
            <person name="Malacarne G."/>
            <person name="Iliev D."/>
            <person name="Coppola G."/>
            <person name="Wardell B."/>
            <person name="Micheletti D."/>
            <person name="Macalma T."/>
            <person name="Facci M."/>
            <person name="Mitchell J.T."/>
            <person name="Perazzolli M."/>
            <person name="Eldredge G."/>
            <person name="Gatto P."/>
            <person name="Oyzerski R."/>
            <person name="Moretto M."/>
            <person name="Gutin N."/>
            <person name="Stefanini M."/>
            <person name="Chen Y."/>
            <person name="Segala C."/>
            <person name="Davenport C."/>
            <person name="Dematte L."/>
            <person name="Mraz A."/>
            <person name="Battilana J."/>
            <person name="Stormo K."/>
            <person name="Costa F."/>
            <person name="Tao Q."/>
            <person name="Si-Ammour A."/>
            <person name="Harkins T."/>
            <person name="Lackey A."/>
            <person name="Perbost C."/>
            <person name="Taillon B."/>
            <person name="Stella A."/>
            <person name="Solovyev V."/>
            <person name="Fawcett J.A."/>
            <person name="Sterck L."/>
            <person name="Vandepoele K."/>
            <person name="Grando S.M."/>
            <person name="Toppo S."/>
            <person name="Moser C."/>
            <person name="Lanchbury J."/>
            <person name="Bogden R."/>
            <person name="Skolnick M."/>
            <person name="Sgaramella V."/>
            <person name="Bhatnagar S.K."/>
            <person name="Fontana P."/>
            <person name="Gutin A."/>
            <person name="Van de Peer Y."/>
            <person name="Salamini F."/>
            <person name="Viola R."/>
        </authorList>
    </citation>
    <scope>NUCLEOTIDE SEQUENCE</scope>
</reference>
<protein>
    <recommendedName>
        <fullName evidence="2">Aminotransferase-like plant mobile domain-containing protein</fullName>
    </recommendedName>
</protein>
<evidence type="ECO:0000313" key="3">
    <source>
        <dbReference type="EMBL" id="CAN60365.1"/>
    </source>
</evidence>
<dbReference type="AlphaFoldDB" id="A5AKZ4"/>
<feature type="region of interest" description="Disordered" evidence="1">
    <location>
        <begin position="74"/>
        <end position="99"/>
    </location>
</feature>
<name>A5AKZ4_VITVI</name>
<accession>A5AKZ4</accession>
<dbReference type="PANTHER" id="PTHR31973">
    <property type="entry name" value="POLYPROTEIN, PUTATIVE-RELATED"/>
    <property type="match status" value="1"/>
</dbReference>
<dbReference type="InterPro" id="IPR019557">
    <property type="entry name" value="AminoTfrase-like_pln_mobile"/>
</dbReference>
<dbReference type="EMBL" id="AM429139">
    <property type="protein sequence ID" value="CAN60365.1"/>
    <property type="molecule type" value="Genomic_DNA"/>
</dbReference>
<gene>
    <name evidence="3" type="ORF">VITISV_025517</name>
</gene>
<organism evidence="3">
    <name type="scientific">Vitis vinifera</name>
    <name type="common">Grape</name>
    <dbReference type="NCBI Taxonomy" id="29760"/>
    <lineage>
        <taxon>Eukaryota</taxon>
        <taxon>Viridiplantae</taxon>
        <taxon>Streptophyta</taxon>
        <taxon>Embryophyta</taxon>
        <taxon>Tracheophyta</taxon>
        <taxon>Spermatophyta</taxon>
        <taxon>Magnoliopsida</taxon>
        <taxon>eudicotyledons</taxon>
        <taxon>Gunneridae</taxon>
        <taxon>Pentapetalae</taxon>
        <taxon>rosids</taxon>
        <taxon>Vitales</taxon>
        <taxon>Vitaceae</taxon>
        <taxon>Viteae</taxon>
        <taxon>Vitis</taxon>
    </lineage>
</organism>
<evidence type="ECO:0000259" key="2">
    <source>
        <dbReference type="Pfam" id="PF10536"/>
    </source>
</evidence>
<sequence>MDHRTVLSKAKLKATAICKIEPIDVPIHTTFVELLKMIYDIIGADRDYQLVLKCQHPTEMNKYQPLVVRNDRTVARDTDVDDEDERDEEDDKDDAIDTNEINLPNDEENCCQRENIDLVMKYFNVFFWAFALSIKGFAHCRPVLSIDGTHLYGKYKGTLPIAMGCDEGENTDSWSWFLACIRVEATQRKGLCMIFDRHPGIIIVVNETYSGWTEPDAYNRFCMRHLASNFNTKFNTKFKDKTLKELMCRAAMEGKVKKFISHMDTIGRIIAETWILCCLLLILDLEDTSVLTLQHRHRSSTICVDPDMGSDLTCRQDVAILFGLRVHGHPVTGSTDIDWHALCEELLGVRPIETDIRGASLTVRFITTHFSYLPLGVVDEVLWQLYIDDILALLLNICLVDQDIWRTMSPLIFFYIVEWHRPERVLQQFGLIQGILLTPSIDSDLHSINRCGRPQFDWRLYHEHYVALWEAMGDHIVTAEPMEPHMDYHAPYMTWYRRSHALEDFDSDACRIGIVDIICMITDVMCIIREDYRIPHVEHGGDPLSVQPPISLDLSPLQPLTSLDPPLLQIDTSIKLNLPPAIPKGRRGLRRLKLLPPPLPPLFLAPTPLQTDVLRVSHAVPATVREERPKRKRVPVTHRFSHCGNM</sequence>
<dbReference type="Pfam" id="PF10536">
    <property type="entry name" value="PMD"/>
    <property type="match status" value="1"/>
</dbReference>
<proteinExistence type="predicted"/>
<feature type="compositionally biased region" description="Acidic residues" evidence="1">
    <location>
        <begin position="79"/>
        <end position="97"/>
    </location>
</feature>